<dbReference type="OrthoDB" id="5801106at2759"/>
<organism evidence="1 2">
    <name type="scientific">Anisakis simplex</name>
    <name type="common">Herring worm</name>
    <dbReference type="NCBI Taxonomy" id="6269"/>
    <lineage>
        <taxon>Eukaryota</taxon>
        <taxon>Metazoa</taxon>
        <taxon>Ecdysozoa</taxon>
        <taxon>Nematoda</taxon>
        <taxon>Chromadorea</taxon>
        <taxon>Rhabditida</taxon>
        <taxon>Spirurina</taxon>
        <taxon>Ascaridomorpha</taxon>
        <taxon>Ascaridoidea</taxon>
        <taxon>Anisakidae</taxon>
        <taxon>Anisakis</taxon>
        <taxon>Anisakis simplex complex</taxon>
    </lineage>
</organism>
<evidence type="ECO:0000313" key="2">
    <source>
        <dbReference type="Proteomes" id="UP000267096"/>
    </source>
</evidence>
<keyword evidence="2" id="KW-1185">Reference proteome</keyword>
<accession>A0A3P6R8Z8</accession>
<dbReference type="EMBL" id="UYRR01028131">
    <property type="protein sequence ID" value="VDK38638.1"/>
    <property type="molecule type" value="Genomic_DNA"/>
</dbReference>
<reference evidence="1 2" key="1">
    <citation type="submission" date="2018-11" db="EMBL/GenBank/DDBJ databases">
        <authorList>
            <consortium name="Pathogen Informatics"/>
        </authorList>
    </citation>
    <scope>NUCLEOTIDE SEQUENCE [LARGE SCALE GENOMIC DNA]</scope>
</reference>
<protein>
    <submittedName>
        <fullName evidence="1">Uncharacterized protein</fullName>
    </submittedName>
</protein>
<evidence type="ECO:0000313" key="1">
    <source>
        <dbReference type="EMBL" id="VDK38638.1"/>
    </source>
</evidence>
<sequence>MKPGELTFSLTGTPVLADGGYHIDDDAQQIAQMLKFDEAELTPETRSVVHGLKTVIRRMHNADGDVA</sequence>
<name>A0A3P6R8Z8_ANISI</name>
<dbReference type="Proteomes" id="UP000267096">
    <property type="component" value="Unassembled WGS sequence"/>
</dbReference>
<proteinExistence type="predicted"/>
<gene>
    <name evidence="1" type="ORF">ASIM_LOCUS9324</name>
</gene>
<dbReference type="AlphaFoldDB" id="A0A3P6R8Z8"/>